<proteinExistence type="predicted"/>
<evidence type="ECO:0000313" key="3">
    <source>
        <dbReference type="EMBL" id="KAG8391446.1"/>
    </source>
</evidence>
<feature type="domain" description="DUF8040" evidence="2">
    <location>
        <begin position="2"/>
        <end position="46"/>
    </location>
</feature>
<name>A0AAV6Y898_9LAMI</name>
<gene>
    <name evidence="3" type="ORF">BUALT_Bualt01G0188700</name>
</gene>
<evidence type="ECO:0000259" key="2">
    <source>
        <dbReference type="Pfam" id="PF26138"/>
    </source>
</evidence>
<keyword evidence="4" id="KW-1185">Reference proteome</keyword>
<reference evidence="3" key="1">
    <citation type="submission" date="2019-10" db="EMBL/GenBank/DDBJ databases">
        <authorList>
            <person name="Zhang R."/>
            <person name="Pan Y."/>
            <person name="Wang J."/>
            <person name="Ma R."/>
            <person name="Yu S."/>
        </authorList>
    </citation>
    <scope>NUCLEOTIDE SEQUENCE</scope>
    <source>
        <strain evidence="3">LA-IB0</strain>
        <tissue evidence="3">Leaf</tissue>
    </source>
</reference>
<sequence length="272" mass="31299">MLVDEQVAMTVHILAHHQKQRIINANFERSAETISRHFRKVINAIIRIQDELLKKPDPVPDNSTDERWKWLKMDTLTQDIRGRDKNKRKWKYEEDAKFIEALLDMANLGTYKPENGFKPGYLNCVEEKMQSHPSHSSWQNKSFPFYEDLLIIFGKDRATGTNAEGPADMIEEIQREQVNNNANTDVEEHGLEDIDASMQSPINEGLHNQKKKKKSRSEDNMTVMMGGIKDATSVIGNEIAKASEVFRGMMSGQLQRFEKVGIVEGERVVDRR</sequence>
<evidence type="ECO:0000256" key="1">
    <source>
        <dbReference type="SAM" id="MobiDB-lite"/>
    </source>
</evidence>
<protein>
    <recommendedName>
        <fullName evidence="2">DUF8040 domain-containing protein</fullName>
    </recommendedName>
</protein>
<dbReference type="InterPro" id="IPR058353">
    <property type="entry name" value="DUF8040"/>
</dbReference>
<dbReference type="PANTHER" id="PTHR46250:SF15">
    <property type="entry name" value="OS01G0523800 PROTEIN"/>
    <property type="match status" value="1"/>
</dbReference>
<evidence type="ECO:0000313" key="4">
    <source>
        <dbReference type="Proteomes" id="UP000826271"/>
    </source>
</evidence>
<feature type="region of interest" description="Disordered" evidence="1">
    <location>
        <begin position="198"/>
        <end position="219"/>
    </location>
</feature>
<dbReference type="PANTHER" id="PTHR46250">
    <property type="entry name" value="MYB/SANT-LIKE DNA-BINDING DOMAIN PROTEIN-RELATED"/>
    <property type="match status" value="1"/>
</dbReference>
<dbReference type="AlphaFoldDB" id="A0AAV6Y898"/>
<comment type="caution">
    <text evidence="3">The sequence shown here is derived from an EMBL/GenBank/DDBJ whole genome shotgun (WGS) entry which is preliminary data.</text>
</comment>
<organism evidence="3 4">
    <name type="scientific">Buddleja alternifolia</name>
    <dbReference type="NCBI Taxonomy" id="168488"/>
    <lineage>
        <taxon>Eukaryota</taxon>
        <taxon>Viridiplantae</taxon>
        <taxon>Streptophyta</taxon>
        <taxon>Embryophyta</taxon>
        <taxon>Tracheophyta</taxon>
        <taxon>Spermatophyta</taxon>
        <taxon>Magnoliopsida</taxon>
        <taxon>eudicotyledons</taxon>
        <taxon>Gunneridae</taxon>
        <taxon>Pentapetalae</taxon>
        <taxon>asterids</taxon>
        <taxon>lamiids</taxon>
        <taxon>Lamiales</taxon>
        <taxon>Scrophulariaceae</taxon>
        <taxon>Buddlejeae</taxon>
        <taxon>Buddleja</taxon>
    </lineage>
</organism>
<dbReference type="Proteomes" id="UP000826271">
    <property type="component" value="Unassembled WGS sequence"/>
</dbReference>
<accession>A0AAV6Y898</accession>
<dbReference type="Pfam" id="PF26138">
    <property type="entry name" value="DUF8040"/>
    <property type="match status" value="1"/>
</dbReference>
<dbReference type="EMBL" id="WHWC01000001">
    <property type="protein sequence ID" value="KAG8391446.1"/>
    <property type="molecule type" value="Genomic_DNA"/>
</dbReference>